<dbReference type="Gene3D" id="3.90.180.10">
    <property type="entry name" value="Medium-chain alcohol dehydrogenases, catalytic domain"/>
    <property type="match status" value="1"/>
</dbReference>
<dbReference type="InterPro" id="IPR013149">
    <property type="entry name" value="ADH-like_C"/>
</dbReference>
<feature type="domain" description="Enoyl reductase (ER)" evidence="2">
    <location>
        <begin position="12"/>
        <end position="329"/>
    </location>
</feature>
<dbReference type="CDD" id="cd08253">
    <property type="entry name" value="zeta_crystallin"/>
    <property type="match status" value="1"/>
</dbReference>
<gene>
    <name evidence="3" type="primary">qorA_1</name>
    <name evidence="3" type="ORF">LA5096_03201</name>
</gene>
<evidence type="ECO:0000259" key="2">
    <source>
        <dbReference type="SMART" id="SM00829"/>
    </source>
</evidence>
<evidence type="ECO:0000256" key="1">
    <source>
        <dbReference type="ARBA" id="ARBA00022857"/>
    </source>
</evidence>
<name>A0A0M6ZEF0_9HYPH</name>
<evidence type="ECO:0000313" key="4">
    <source>
        <dbReference type="Proteomes" id="UP000049983"/>
    </source>
</evidence>
<dbReference type="Gene3D" id="3.40.50.720">
    <property type="entry name" value="NAD(P)-binding Rossmann-like Domain"/>
    <property type="match status" value="1"/>
</dbReference>
<dbReference type="OrthoDB" id="7355832at2"/>
<dbReference type="STRING" id="311410.LA5095_00060"/>
<sequence>MLAAVYTRTGPAAEVLQIADRTSAEPGDGEVLVQVMTSGINPADVKRRAGWNGARMAHPLIIPHCDGAGIIRSVGEGVSSDRIGERVWMWNAQGGYGEAGRAFGTAAEFISLPSDQAVNLPDALDFREGACLGVPALTAWLAILGDGSVEGKTLLIQGGSGAVGQICVQIGLAHGARVLCTVGTAAGAEAVASLGDVTIFNRHRQDIAAEIARLTQGRGIDRIVEVDLAANLETDIACLAPHGTIASFSCSSNPAPVLPYYALADLGAQIRFIQGFRLTADQRTEAETGINEMIWSATLRPRIGATYPLSEIAAAHARVEAGALGQTVLTLPALNGVDHE</sequence>
<dbReference type="GO" id="GO:0070402">
    <property type="term" value="F:NADPH binding"/>
    <property type="evidence" value="ECO:0007669"/>
    <property type="project" value="TreeGrafter"/>
</dbReference>
<dbReference type="SMART" id="SM00829">
    <property type="entry name" value="PKS_ER"/>
    <property type="match status" value="1"/>
</dbReference>
<dbReference type="InterPro" id="IPR011032">
    <property type="entry name" value="GroES-like_sf"/>
</dbReference>
<dbReference type="InterPro" id="IPR020843">
    <property type="entry name" value="ER"/>
</dbReference>
<dbReference type="EC" id="1.6.5.5" evidence="3"/>
<dbReference type="InterPro" id="IPR013154">
    <property type="entry name" value="ADH-like_N"/>
</dbReference>
<reference evidence="4" key="1">
    <citation type="submission" date="2015-07" db="EMBL/GenBank/DDBJ databases">
        <authorList>
            <person name="Rodrigo-Torres Lidia"/>
            <person name="Arahal R.David."/>
        </authorList>
    </citation>
    <scope>NUCLEOTIDE SEQUENCE [LARGE SCALE GENOMIC DNA]</scope>
    <source>
        <strain evidence="4">CECT 5096</strain>
    </source>
</reference>
<dbReference type="Proteomes" id="UP000049983">
    <property type="component" value="Unassembled WGS sequence"/>
</dbReference>
<dbReference type="SUPFAM" id="SSF50129">
    <property type="entry name" value="GroES-like"/>
    <property type="match status" value="1"/>
</dbReference>
<proteinExistence type="predicted"/>
<protein>
    <submittedName>
        <fullName evidence="3">Quinone oxidoreductase 1</fullName>
        <ecNumber evidence="3">1.6.5.5</ecNumber>
    </submittedName>
</protein>
<dbReference type="Pfam" id="PF00107">
    <property type="entry name" value="ADH_zinc_N"/>
    <property type="match status" value="1"/>
</dbReference>
<dbReference type="InterPro" id="IPR036291">
    <property type="entry name" value="NAD(P)-bd_dom_sf"/>
</dbReference>
<dbReference type="EMBL" id="CXWC01000011">
    <property type="protein sequence ID" value="CTQ72338.1"/>
    <property type="molecule type" value="Genomic_DNA"/>
</dbReference>
<dbReference type="PANTHER" id="PTHR44154:SF1">
    <property type="entry name" value="QUINONE OXIDOREDUCTASE"/>
    <property type="match status" value="1"/>
</dbReference>
<keyword evidence="3" id="KW-0560">Oxidoreductase</keyword>
<accession>A0A0M6ZEF0</accession>
<dbReference type="GO" id="GO:0003960">
    <property type="term" value="F:quinone reductase (NADPH) activity"/>
    <property type="evidence" value="ECO:0007669"/>
    <property type="project" value="UniProtKB-EC"/>
</dbReference>
<dbReference type="RefSeq" id="WP_055110970.1">
    <property type="nucleotide sequence ID" value="NZ_CXWA01000006.1"/>
</dbReference>
<dbReference type="SUPFAM" id="SSF51735">
    <property type="entry name" value="NAD(P)-binding Rossmann-fold domains"/>
    <property type="match status" value="1"/>
</dbReference>
<dbReference type="InterPro" id="IPR051603">
    <property type="entry name" value="Zinc-ADH_QOR/CCCR"/>
</dbReference>
<keyword evidence="1" id="KW-0521">NADP</keyword>
<keyword evidence="4" id="KW-1185">Reference proteome</keyword>
<organism evidence="3 4">
    <name type="scientific">Roseibium album</name>
    <dbReference type="NCBI Taxonomy" id="311410"/>
    <lineage>
        <taxon>Bacteria</taxon>
        <taxon>Pseudomonadati</taxon>
        <taxon>Pseudomonadota</taxon>
        <taxon>Alphaproteobacteria</taxon>
        <taxon>Hyphomicrobiales</taxon>
        <taxon>Stappiaceae</taxon>
        <taxon>Roseibium</taxon>
    </lineage>
</organism>
<dbReference type="GO" id="GO:0005829">
    <property type="term" value="C:cytosol"/>
    <property type="evidence" value="ECO:0007669"/>
    <property type="project" value="TreeGrafter"/>
</dbReference>
<dbReference type="PANTHER" id="PTHR44154">
    <property type="entry name" value="QUINONE OXIDOREDUCTASE"/>
    <property type="match status" value="1"/>
</dbReference>
<dbReference type="Pfam" id="PF08240">
    <property type="entry name" value="ADH_N"/>
    <property type="match status" value="1"/>
</dbReference>
<evidence type="ECO:0000313" key="3">
    <source>
        <dbReference type="EMBL" id="CTQ72338.1"/>
    </source>
</evidence>
<dbReference type="GeneID" id="97670552"/>
<dbReference type="GO" id="GO:0003730">
    <property type="term" value="F:mRNA 3'-UTR binding"/>
    <property type="evidence" value="ECO:0007669"/>
    <property type="project" value="TreeGrafter"/>
</dbReference>
<dbReference type="AlphaFoldDB" id="A0A0M6ZEF0"/>